<evidence type="ECO:0000256" key="14">
    <source>
        <dbReference type="ARBA" id="ARBA00048451"/>
    </source>
</evidence>
<keyword evidence="3" id="KW-0808">Transferase</keyword>
<dbReference type="GO" id="GO:0046872">
    <property type="term" value="F:metal ion binding"/>
    <property type="evidence" value="ECO:0007669"/>
    <property type="project" value="UniProtKB-KW"/>
</dbReference>
<dbReference type="AlphaFoldDB" id="A0A8R1EGQ4"/>
<dbReference type="InterPro" id="IPR049874">
    <property type="entry name" value="ROK_cs"/>
</dbReference>
<keyword evidence="11" id="KW-0119">Carbohydrate metabolism</keyword>
<dbReference type="EnsemblMetazoa" id="CJA33329.1">
    <property type="protein sequence ID" value="CJA33329.1"/>
    <property type="gene ID" value="WBGene00209176"/>
</dbReference>
<dbReference type="SUPFAM" id="SSF49899">
    <property type="entry name" value="Concanavalin A-like lectins/glucanases"/>
    <property type="match status" value="1"/>
</dbReference>
<dbReference type="EC" id="2.7.1.4" evidence="13"/>
<evidence type="ECO:0000256" key="4">
    <source>
        <dbReference type="ARBA" id="ARBA00022723"/>
    </source>
</evidence>
<evidence type="ECO:0000256" key="6">
    <source>
        <dbReference type="ARBA" id="ARBA00022777"/>
    </source>
</evidence>
<evidence type="ECO:0000256" key="2">
    <source>
        <dbReference type="ARBA" id="ARBA00006479"/>
    </source>
</evidence>
<dbReference type="Pfam" id="PF00480">
    <property type="entry name" value="ROK"/>
    <property type="match status" value="1"/>
</dbReference>
<evidence type="ECO:0000313" key="16">
    <source>
        <dbReference type="EnsemblMetazoa" id="CJA33329.1"/>
    </source>
</evidence>
<dbReference type="InterPro" id="IPR023296">
    <property type="entry name" value="Glyco_hydro_beta-prop_sf"/>
</dbReference>
<organism evidence="16 17">
    <name type="scientific">Caenorhabditis japonica</name>
    <dbReference type="NCBI Taxonomy" id="281687"/>
    <lineage>
        <taxon>Eukaryota</taxon>
        <taxon>Metazoa</taxon>
        <taxon>Ecdysozoa</taxon>
        <taxon>Nematoda</taxon>
        <taxon>Chromadorea</taxon>
        <taxon>Rhabditida</taxon>
        <taxon>Rhabditina</taxon>
        <taxon>Rhabditomorpha</taxon>
        <taxon>Rhabditoidea</taxon>
        <taxon>Rhabditidae</taxon>
        <taxon>Peloderinae</taxon>
        <taxon>Caenorhabditis</taxon>
    </lineage>
</organism>
<keyword evidence="12" id="KW-0326">Glycosidase</keyword>
<proteinExistence type="inferred from homology"/>
<keyword evidence="17" id="KW-1185">Reference proteome</keyword>
<evidence type="ECO:0000256" key="9">
    <source>
        <dbReference type="ARBA" id="ARBA00022840"/>
    </source>
</evidence>
<reference evidence="17" key="1">
    <citation type="submission" date="2010-08" db="EMBL/GenBank/DDBJ databases">
        <authorList>
            <consortium name="Caenorhabditis japonica Sequencing Consortium"/>
            <person name="Wilson R.K."/>
        </authorList>
    </citation>
    <scope>NUCLEOTIDE SEQUENCE [LARGE SCALE GENOMIC DNA]</scope>
    <source>
        <strain evidence="17">DF5081</strain>
    </source>
</reference>
<dbReference type="GO" id="GO:0016798">
    <property type="term" value="F:hydrolase activity, acting on glycosyl bonds"/>
    <property type="evidence" value="ECO:0007669"/>
    <property type="project" value="UniProtKB-KW"/>
</dbReference>
<comment type="similarity">
    <text evidence="2">Belongs to the ROK (NagC/XylR) family.</text>
</comment>
<evidence type="ECO:0000313" key="17">
    <source>
        <dbReference type="Proteomes" id="UP000005237"/>
    </source>
</evidence>
<evidence type="ECO:0000256" key="1">
    <source>
        <dbReference type="ARBA" id="ARBA00001946"/>
    </source>
</evidence>
<evidence type="ECO:0000256" key="5">
    <source>
        <dbReference type="ARBA" id="ARBA00022741"/>
    </source>
</evidence>
<accession>A0A8R1EGQ4</accession>
<reference evidence="16" key="2">
    <citation type="submission" date="2022-06" db="UniProtKB">
        <authorList>
            <consortium name="EnsemblMetazoa"/>
        </authorList>
    </citation>
    <scope>IDENTIFICATION</scope>
    <source>
        <strain evidence="16">DF5081</strain>
    </source>
</reference>
<dbReference type="PANTHER" id="PTHR42742:SF3">
    <property type="entry name" value="FRUCTOKINASE"/>
    <property type="match status" value="1"/>
</dbReference>
<evidence type="ECO:0000256" key="7">
    <source>
        <dbReference type="ARBA" id="ARBA00022801"/>
    </source>
</evidence>
<sequence length="397" mass="43306">MYANQTPTEAYRGAMTIARELTLEKRDGEVLLVQRPARELEHARTPVLSLQNASIRQVSEQLNTLRLVNYEIYAEWASDQSVQFALRSGADNETLIGVDASQNEVYVDRSRSGISDFHEHFLGRHAAGLKAVDSNQHMRIYVDYSSVEVFANDGQAVITDMIYPDAGSMGISVQSQNKDLVFASLHIYELSPIRVEGAIEAGGTKFVCGVGNERGEIEDWCSFPTEHPETTLAKVIDYFRDKGVAAIGIGSFGPIDLQPGSPTYGYITTTPKPGWGNCNVIGLLKREFPVPFGWDTDVNAAALGEVTWGAAKGLDHCVYYTIGTGVGIGLVAGGKRVHGLLHPEGGHIRTRRHPEDHFAGLCPYHGDCLEGMAAGPAIQARWQSPGSELPTDHPAWE</sequence>
<dbReference type="Gene3D" id="2.60.120.560">
    <property type="entry name" value="Exo-inulinase, domain 1"/>
    <property type="match status" value="1"/>
</dbReference>
<dbReference type="InterPro" id="IPR000600">
    <property type="entry name" value="ROK"/>
</dbReference>
<dbReference type="PANTHER" id="PTHR42742">
    <property type="entry name" value="TRANSCRIPTIONAL REPRESSOR MPRA"/>
    <property type="match status" value="1"/>
</dbReference>
<dbReference type="Gene3D" id="3.30.420.40">
    <property type="match status" value="2"/>
</dbReference>
<dbReference type="PROSITE" id="PS01125">
    <property type="entry name" value="ROK"/>
    <property type="match status" value="1"/>
</dbReference>
<evidence type="ECO:0000256" key="10">
    <source>
        <dbReference type="ARBA" id="ARBA00022842"/>
    </source>
</evidence>
<evidence type="ECO:0000256" key="13">
    <source>
        <dbReference type="ARBA" id="ARBA00038887"/>
    </source>
</evidence>
<dbReference type="Gene3D" id="2.115.10.20">
    <property type="entry name" value="Glycosyl hydrolase domain, family 43"/>
    <property type="match status" value="1"/>
</dbReference>
<keyword evidence="4" id="KW-0479">Metal-binding</keyword>
<keyword evidence="6" id="KW-0418">Kinase</keyword>
<comment type="catalytic activity">
    <reaction evidence="14">
        <text>D-fructose + ATP = D-fructose 6-phosphate + ADP + H(+)</text>
        <dbReference type="Rhea" id="RHEA:16125"/>
        <dbReference type="ChEBI" id="CHEBI:15378"/>
        <dbReference type="ChEBI" id="CHEBI:30616"/>
        <dbReference type="ChEBI" id="CHEBI:37721"/>
        <dbReference type="ChEBI" id="CHEBI:61527"/>
        <dbReference type="ChEBI" id="CHEBI:456216"/>
        <dbReference type="EC" id="2.7.1.4"/>
    </reaction>
</comment>
<evidence type="ECO:0000256" key="8">
    <source>
        <dbReference type="ARBA" id="ARBA00022833"/>
    </source>
</evidence>
<keyword evidence="5" id="KW-0547">Nucleotide-binding</keyword>
<dbReference type="InterPro" id="IPR043129">
    <property type="entry name" value="ATPase_NBD"/>
</dbReference>
<dbReference type="InterPro" id="IPR051804">
    <property type="entry name" value="Carb_Metab_Reg_Kinase/Isom"/>
</dbReference>
<dbReference type="FunFam" id="3.30.420.40:FF:000153">
    <property type="entry name" value="Putative fructokinase"/>
    <property type="match status" value="1"/>
</dbReference>
<dbReference type="InterPro" id="IPR013189">
    <property type="entry name" value="Glyco_hydro_32_C"/>
</dbReference>
<keyword evidence="10" id="KW-0460">Magnesium</keyword>
<evidence type="ECO:0000256" key="3">
    <source>
        <dbReference type="ARBA" id="ARBA00022679"/>
    </source>
</evidence>
<keyword evidence="9" id="KW-0067">ATP-binding</keyword>
<keyword evidence="7" id="KW-0378">Hydrolase</keyword>
<dbReference type="SUPFAM" id="SSF53067">
    <property type="entry name" value="Actin-like ATPase domain"/>
    <property type="match status" value="1"/>
</dbReference>
<dbReference type="CDD" id="cd24067">
    <property type="entry name" value="ASKHA_NBD_ROK_BsFRK-like"/>
    <property type="match status" value="1"/>
</dbReference>
<feature type="domain" description="Glycosyl hydrolase family 32 C-terminal" evidence="15">
    <location>
        <begin position="39"/>
        <end position="189"/>
    </location>
</feature>
<comment type="cofactor">
    <cofactor evidence="1">
        <name>Mg(2+)</name>
        <dbReference type="ChEBI" id="CHEBI:18420"/>
    </cofactor>
</comment>
<dbReference type="Proteomes" id="UP000005237">
    <property type="component" value="Unassembled WGS sequence"/>
</dbReference>
<dbReference type="Pfam" id="PF08244">
    <property type="entry name" value="Glyco_hydro_32C"/>
    <property type="match status" value="1"/>
</dbReference>
<dbReference type="GO" id="GO:0008865">
    <property type="term" value="F:fructokinase activity"/>
    <property type="evidence" value="ECO:0007669"/>
    <property type="project" value="UniProtKB-EC"/>
</dbReference>
<evidence type="ECO:0000256" key="11">
    <source>
        <dbReference type="ARBA" id="ARBA00023277"/>
    </source>
</evidence>
<dbReference type="GO" id="GO:0005524">
    <property type="term" value="F:ATP binding"/>
    <property type="evidence" value="ECO:0007669"/>
    <property type="project" value="UniProtKB-KW"/>
</dbReference>
<protein>
    <recommendedName>
        <fullName evidence="13">fructokinase</fullName>
        <ecNumber evidence="13">2.7.1.4</ecNumber>
    </recommendedName>
</protein>
<evidence type="ECO:0000256" key="12">
    <source>
        <dbReference type="ARBA" id="ARBA00023295"/>
    </source>
</evidence>
<name>A0A8R1EGQ4_CAEJA</name>
<evidence type="ECO:0000259" key="15">
    <source>
        <dbReference type="Pfam" id="PF08244"/>
    </source>
</evidence>
<dbReference type="InterPro" id="IPR013320">
    <property type="entry name" value="ConA-like_dom_sf"/>
</dbReference>
<keyword evidence="8" id="KW-0862">Zinc</keyword>